<sequence length="216" mass="23915">MIDREHAVRLIEGLLRADRETVDRHGQVMPLAITRVTEHRLGWIVSYQSQAYLRSGSTGDLLAGNGPYLVDRHDGSIHLIPVTDYVAGLWEEDYEQRIKPIGSVENDPHIDIPFATEVHEVLADGRIAAIRLLRRRAPSLNMTQASDYIAAIETGQRPTAELIELVRPPEPFSPRLGIVTITGPLLSATDPPEAELGVPQRPGVTPKMKSKSEQPD</sequence>
<feature type="region of interest" description="Disordered" evidence="1">
    <location>
        <begin position="187"/>
        <end position="216"/>
    </location>
</feature>
<accession>A0ABV5SA68</accession>
<dbReference type="InterPro" id="IPR029082">
    <property type="entry name" value="Imm35"/>
</dbReference>
<organism evidence="3 4">
    <name type="scientific">Nonomuraea helvata</name>
    <dbReference type="NCBI Taxonomy" id="37484"/>
    <lineage>
        <taxon>Bacteria</taxon>
        <taxon>Bacillati</taxon>
        <taxon>Actinomycetota</taxon>
        <taxon>Actinomycetes</taxon>
        <taxon>Streptosporangiales</taxon>
        <taxon>Streptosporangiaceae</taxon>
        <taxon>Nonomuraea</taxon>
    </lineage>
</organism>
<gene>
    <name evidence="3" type="ORF">ACFFSA_36245</name>
</gene>
<comment type="caution">
    <text evidence="3">The sequence shown here is derived from an EMBL/GenBank/DDBJ whole genome shotgun (WGS) entry which is preliminary data.</text>
</comment>
<dbReference type="EMBL" id="JBHMBW010000049">
    <property type="protein sequence ID" value="MFB9628557.1"/>
    <property type="molecule type" value="Genomic_DNA"/>
</dbReference>
<dbReference type="Proteomes" id="UP001589532">
    <property type="component" value="Unassembled WGS sequence"/>
</dbReference>
<feature type="domain" description="Immunity protein 35" evidence="2">
    <location>
        <begin position="13"/>
        <end position="94"/>
    </location>
</feature>
<protein>
    <submittedName>
        <fullName evidence="3">YrhB domain-containing protein</fullName>
    </submittedName>
</protein>
<keyword evidence="4" id="KW-1185">Reference proteome</keyword>
<evidence type="ECO:0000259" key="2">
    <source>
        <dbReference type="Pfam" id="PF15567"/>
    </source>
</evidence>
<dbReference type="RefSeq" id="WP_344990789.1">
    <property type="nucleotide sequence ID" value="NZ_BAAAXV010000005.1"/>
</dbReference>
<evidence type="ECO:0000256" key="1">
    <source>
        <dbReference type="SAM" id="MobiDB-lite"/>
    </source>
</evidence>
<evidence type="ECO:0000313" key="3">
    <source>
        <dbReference type="EMBL" id="MFB9628557.1"/>
    </source>
</evidence>
<evidence type="ECO:0000313" key="4">
    <source>
        <dbReference type="Proteomes" id="UP001589532"/>
    </source>
</evidence>
<proteinExistence type="predicted"/>
<name>A0ABV5SA68_9ACTN</name>
<reference evidence="3 4" key="1">
    <citation type="submission" date="2024-09" db="EMBL/GenBank/DDBJ databases">
        <authorList>
            <person name="Sun Q."/>
            <person name="Mori K."/>
        </authorList>
    </citation>
    <scope>NUCLEOTIDE SEQUENCE [LARGE SCALE GENOMIC DNA]</scope>
    <source>
        <strain evidence="3 4">JCM 3143</strain>
    </source>
</reference>
<dbReference type="Pfam" id="PF15567">
    <property type="entry name" value="Imm35"/>
    <property type="match status" value="1"/>
</dbReference>